<organism evidence="1">
    <name type="scientific">Brugia malayi</name>
    <name type="common">Filarial nematode worm</name>
    <dbReference type="NCBI Taxonomy" id="6279"/>
    <lineage>
        <taxon>Eukaryota</taxon>
        <taxon>Metazoa</taxon>
        <taxon>Ecdysozoa</taxon>
        <taxon>Nematoda</taxon>
        <taxon>Chromadorea</taxon>
        <taxon>Rhabditida</taxon>
        <taxon>Spirurina</taxon>
        <taxon>Spiruromorpha</taxon>
        <taxon>Filarioidea</taxon>
        <taxon>Onchocercidae</taxon>
        <taxon>Brugia</taxon>
    </lineage>
</organism>
<name>A0A1U7F299_BRUMA</name>
<gene>
    <name evidence="1" type="primary">Bm13560</name>
    <name evidence="1" type="ORF">BM_Bm13560</name>
</gene>
<dbReference type="EMBL" id="LN857014">
    <property type="protein sequence ID" value="CDQ00936.1"/>
    <property type="molecule type" value="Genomic_DNA"/>
</dbReference>
<sequence>MNTGNIAGSVHCLQVKRSLSPETQRVLSDLHMHLRNTRILNLWWYLSTSDHHVNIGAQSTTARCKTNIFMCGHFNSSNIFDEIFGVNVVGMRRLRY</sequence>
<protein>
    <submittedName>
        <fullName evidence="1">Bm13560</fullName>
    </submittedName>
</protein>
<accession>A0A1U7F299</accession>
<evidence type="ECO:0000313" key="1">
    <source>
        <dbReference type="EMBL" id="CDQ00936.1"/>
    </source>
</evidence>
<proteinExistence type="predicted"/>
<reference evidence="1" key="2">
    <citation type="submission" date="2012-12" db="EMBL/GenBank/DDBJ databases">
        <authorList>
            <consortium name="WormBase Consortium"/>
            <person name="Ghedin E."/>
            <person name="Paulini M."/>
        </authorList>
    </citation>
    <scope>NUCLEOTIDE SEQUENCE</scope>
    <source>
        <strain evidence="1">FR3</strain>
    </source>
</reference>
<dbReference type="AlphaFoldDB" id="A0A1U7F299"/>
<reference evidence="1" key="1">
    <citation type="journal article" date="2007" name="Science">
        <title>Draft genome of the filarial nematode parasite Brugia malayi.</title>
        <authorList>
            <person name="Ghedin E."/>
            <person name="Wang S."/>
            <person name="Spiro D."/>
            <person name="Caler E."/>
            <person name="Zhao Q."/>
            <person name="Crabtree J."/>
            <person name="Allen J.E."/>
            <person name="Delcher A.L."/>
            <person name="Guiliano D.B."/>
            <person name="Miranda-Saavedra D."/>
            <person name="Angiuoli S.V."/>
            <person name="Creasy T."/>
            <person name="Amedeo P."/>
            <person name="Haas B."/>
            <person name="El-Sayed N.M."/>
            <person name="Wortman J.R."/>
            <person name="Feldblyum T."/>
            <person name="Tallon L."/>
            <person name="Schatz M."/>
            <person name="Shumway M."/>
            <person name="Koo H."/>
            <person name="Salzberg S.L."/>
            <person name="Schobel S."/>
            <person name="Pertea M."/>
            <person name="Pop M."/>
            <person name="White O."/>
            <person name="Barton G.J."/>
            <person name="Carlow C.K."/>
            <person name="Crawford M.J."/>
            <person name="Daub J."/>
            <person name="Dimmic M.W."/>
            <person name="Estes C.F."/>
            <person name="Foster J.M."/>
            <person name="Ganatra M."/>
            <person name="Gregory W.F."/>
            <person name="Johnson N.M."/>
            <person name="Jin J."/>
            <person name="Komuniecki R."/>
            <person name="Korf I."/>
            <person name="Kumar S."/>
            <person name="Laney S."/>
            <person name="Li B.W."/>
            <person name="Li W."/>
            <person name="Lindblom T.H."/>
            <person name="Lustigman S."/>
            <person name="Ma D."/>
            <person name="Maina C.V."/>
            <person name="Martin D.M."/>
            <person name="McCarter J.P."/>
            <person name="McReynolds L."/>
            <person name="Mitreva M."/>
            <person name="Nutman T.B."/>
            <person name="Parkinson J."/>
            <person name="Peregrin-Alvarez J.M."/>
            <person name="Poole C."/>
            <person name="Ren Q."/>
            <person name="Saunders L."/>
            <person name="Sluder A.E."/>
            <person name="Smith K."/>
            <person name="Stanke M."/>
            <person name="Unnasch T.R."/>
            <person name="Ware J."/>
            <person name="Wei A.D."/>
            <person name="Weil G."/>
            <person name="Williams D.J."/>
            <person name="Zhang Y."/>
            <person name="Williams S.A."/>
            <person name="Fraser-Liggett C."/>
            <person name="Slatko B."/>
            <person name="Blaxter M.L."/>
            <person name="Scott A.L."/>
        </authorList>
    </citation>
    <scope>NUCLEOTIDE SEQUENCE</scope>
    <source>
        <strain evidence="1">FR3</strain>
    </source>
</reference>